<sequence length="523" mass="60101">MARLQFLLVFLLTGLIVGPVRAQLSQTLRLEMPVSTTESQSFDVTPLADQGVLLTVQEGGTWLDNSPPRFTFRKYDTQLRPVWYRSILEERTMRPVTAFTSGQYRYQLFRAIDSNRFRIIRVSTDEGMMDAFEGALVDDMSIQQFKVLGSQAYIGGYFRGRPIVMSFSFFDRSVRVLPGLYANNVEISSIEVDEYNQEVNVLIHSTKRHCQFTVRTYGYDNKLIRSLNFDGTQNSLISGKILPVNENESLLVGNYSADCTPYSQGIYVTRIRRDSSGVVDGEAAIRDIQYIDFSQLANFFNYLKPKQQERMLARANRKKEIGKSYKFRYKLLVHDLLPTPNGLTMVAEVYYPHYRSSTLANGSIRSMDRYDGYQYTHAFVCGFDQAGKLLWDNCLPINGVLSRELSEKVQVSQLGDKTILAYPNGGQINTEVIQGNRVLQKPEAVRLLTTDGENDRVTFSENDELMPWYDRHFLAWGFQKIASRLNYGMQREVFYINKLSYELDRQLPVLRTAATRKSDEPKR</sequence>
<protein>
    <submittedName>
        <fullName evidence="1">Uncharacterized protein</fullName>
    </submittedName>
</protein>
<dbReference type="OrthoDB" id="1059469at2"/>
<comment type="caution">
    <text evidence="1">The sequence shown here is derived from an EMBL/GenBank/DDBJ whole genome shotgun (WGS) entry which is preliminary data.</text>
</comment>
<dbReference type="EMBL" id="PVTE01000004">
    <property type="protein sequence ID" value="PRY42878.1"/>
    <property type="molecule type" value="Genomic_DNA"/>
</dbReference>
<gene>
    <name evidence="1" type="ORF">CLV58_1047</name>
</gene>
<evidence type="ECO:0000313" key="2">
    <source>
        <dbReference type="Proteomes" id="UP000238375"/>
    </source>
</evidence>
<dbReference type="AlphaFoldDB" id="A0A2T0TB45"/>
<dbReference type="RefSeq" id="WP_106136755.1">
    <property type="nucleotide sequence ID" value="NZ_PVTE01000004.1"/>
</dbReference>
<reference evidence="1 2" key="1">
    <citation type="submission" date="2018-03" db="EMBL/GenBank/DDBJ databases">
        <title>Genomic Encyclopedia of Archaeal and Bacterial Type Strains, Phase II (KMG-II): from individual species to whole genera.</title>
        <authorList>
            <person name="Goeker M."/>
        </authorList>
    </citation>
    <scope>NUCLEOTIDE SEQUENCE [LARGE SCALE GENOMIC DNA]</scope>
    <source>
        <strain evidence="1 2">DSM 28354</strain>
    </source>
</reference>
<dbReference type="Proteomes" id="UP000238375">
    <property type="component" value="Unassembled WGS sequence"/>
</dbReference>
<organism evidence="1 2">
    <name type="scientific">Spirosoma oryzae</name>
    <dbReference type="NCBI Taxonomy" id="1469603"/>
    <lineage>
        <taxon>Bacteria</taxon>
        <taxon>Pseudomonadati</taxon>
        <taxon>Bacteroidota</taxon>
        <taxon>Cytophagia</taxon>
        <taxon>Cytophagales</taxon>
        <taxon>Cytophagaceae</taxon>
        <taxon>Spirosoma</taxon>
    </lineage>
</organism>
<accession>A0A2T0TB45</accession>
<keyword evidence="2" id="KW-1185">Reference proteome</keyword>
<proteinExistence type="predicted"/>
<evidence type="ECO:0000313" key="1">
    <source>
        <dbReference type="EMBL" id="PRY42878.1"/>
    </source>
</evidence>
<name>A0A2T0TB45_9BACT</name>